<keyword evidence="2" id="KW-1185">Reference proteome</keyword>
<proteinExistence type="predicted"/>
<name>E2AY19_CAMFO</name>
<feature type="non-terminal residue" evidence="1">
    <location>
        <position position="109"/>
    </location>
</feature>
<evidence type="ECO:0000313" key="2">
    <source>
        <dbReference type="Proteomes" id="UP000000311"/>
    </source>
</evidence>
<gene>
    <name evidence="1" type="ORF">EAG_15962</name>
</gene>
<reference evidence="1 2" key="1">
    <citation type="journal article" date="2010" name="Science">
        <title>Genomic comparison of the ants Camponotus floridanus and Harpegnathos saltator.</title>
        <authorList>
            <person name="Bonasio R."/>
            <person name="Zhang G."/>
            <person name="Ye C."/>
            <person name="Mutti N.S."/>
            <person name="Fang X."/>
            <person name="Qin N."/>
            <person name="Donahue G."/>
            <person name="Yang P."/>
            <person name="Li Q."/>
            <person name="Li C."/>
            <person name="Zhang P."/>
            <person name="Huang Z."/>
            <person name="Berger S.L."/>
            <person name="Reinberg D."/>
            <person name="Wang J."/>
            <person name="Liebig J."/>
        </authorList>
    </citation>
    <scope>NUCLEOTIDE SEQUENCE [LARGE SCALE GENOMIC DNA]</scope>
    <source>
        <strain evidence="2">C129</strain>
    </source>
</reference>
<organism evidence="2">
    <name type="scientific">Camponotus floridanus</name>
    <name type="common">Florida carpenter ant</name>
    <dbReference type="NCBI Taxonomy" id="104421"/>
    <lineage>
        <taxon>Eukaryota</taxon>
        <taxon>Metazoa</taxon>
        <taxon>Ecdysozoa</taxon>
        <taxon>Arthropoda</taxon>
        <taxon>Hexapoda</taxon>
        <taxon>Insecta</taxon>
        <taxon>Pterygota</taxon>
        <taxon>Neoptera</taxon>
        <taxon>Endopterygota</taxon>
        <taxon>Hymenoptera</taxon>
        <taxon>Apocrita</taxon>
        <taxon>Aculeata</taxon>
        <taxon>Formicoidea</taxon>
        <taxon>Formicidae</taxon>
        <taxon>Formicinae</taxon>
        <taxon>Camponotus</taxon>
    </lineage>
</organism>
<dbReference type="EMBL" id="GL443746">
    <property type="protein sequence ID" value="EFN61668.1"/>
    <property type="molecule type" value="Genomic_DNA"/>
</dbReference>
<sequence>INISNKNIPDRVSELLSLGDNFGLPVLQSYAKDRVSVALETLKNFEINYSRIPDTAAAMTRNSVANSLHRFLCEKRHVNFIDRYVLGGLSLCKQFLRNNDDLFVTRADK</sequence>
<feature type="non-terminal residue" evidence="1">
    <location>
        <position position="1"/>
    </location>
</feature>
<dbReference type="AlphaFoldDB" id="E2AY19"/>
<accession>E2AY19</accession>
<dbReference type="OrthoDB" id="7551136at2759"/>
<protein>
    <submittedName>
        <fullName evidence="1">Uncharacterized protein</fullName>
    </submittedName>
</protein>
<dbReference type="InParanoid" id="E2AY19"/>
<evidence type="ECO:0000313" key="1">
    <source>
        <dbReference type="EMBL" id="EFN61668.1"/>
    </source>
</evidence>
<dbReference type="Proteomes" id="UP000000311">
    <property type="component" value="Unassembled WGS sequence"/>
</dbReference>